<dbReference type="Gene3D" id="3.20.20.140">
    <property type="entry name" value="Metal-dependent hydrolases"/>
    <property type="match status" value="1"/>
</dbReference>
<dbReference type="Proteomes" id="UP000007796">
    <property type="component" value="Unassembled WGS sequence"/>
</dbReference>
<dbReference type="PANTHER" id="PTHR11271:SF49">
    <property type="entry name" value="GUANINE DEAMINASE"/>
    <property type="match status" value="1"/>
</dbReference>
<reference evidence="13 14" key="1">
    <citation type="journal article" date="2011" name="Proc. Natl. Acad. Sci. U.S.A.">
        <title>Genome and transcriptome analyses of the mountain pine beetle-fungal symbiont Grosmannia clavigera, a lodgepole pine pathogen.</title>
        <authorList>
            <person name="DiGuistini S."/>
            <person name="Wang Y."/>
            <person name="Liao N.Y."/>
            <person name="Taylor G."/>
            <person name="Tanguay P."/>
            <person name="Feau N."/>
            <person name="Henrissat B."/>
            <person name="Chan S.K."/>
            <person name="Hesse-Orce U."/>
            <person name="Alamouti S.M."/>
            <person name="Tsui C.K.M."/>
            <person name="Docking R.T."/>
            <person name="Levasseur A."/>
            <person name="Haridas S."/>
            <person name="Robertson G."/>
            <person name="Birol I."/>
            <person name="Holt R.A."/>
            <person name="Marra M.A."/>
            <person name="Hamelin R.C."/>
            <person name="Hirst M."/>
            <person name="Jones S.J.M."/>
            <person name="Bohlmann J."/>
            <person name="Breuil C."/>
        </authorList>
    </citation>
    <scope>NUCLEOTIDE SEQUENCE [LARGE SCALE GENOMIC DNA]</scope>
    <source>
        <strain evidence="14">kw1407 / UAMH 11150</strain>
    </source>
</reference>
<keyword evidence="14" id="KW-1185">Reference proteome</keyword>
<sequence length="472" mass="50853">MAPLLFHGAVIHSVSLRELEILTDALIVVDTSGQIVTFDKKISRQTVETILGRFGEAANDNDDTDIVARIYRILLKLGRPEAHLLSRGEFLIPGFVDTHNHAPQWAMRGLGQGLHILDWLDQVTFPSEARFADADHARAVYEDCVAGFLRQGITTASYYGSLHGEATCILADTCVRRGQRALVGKCNMDRSAPDYYRDESAVTSLHETRACIAHIRHIDPAGALVQPVLTPRFAVSCSATLLRGLGDLAAAEQPPLPVQTHFAEAEQQVAATQTLFPDFASSEAGLYDHFGLLGPRTILAHCTVITDVDKDLLRLRGCGVAHCPIANMTVGGGFMAAPVRDLLRRGIPVGLGTDSGGGFSSSMLDTVRQAFVAANAREVASGGNDKALSLAEGFHLATLGGAAVCGLAHKVGSFAIGKEFDASWIKTGDPSRGVMTMIWPEDGLETIFEKFIMTGDDRNIDRVYVRGVSVKY</sequence>
<dbReference type="GO" id="GO:0005829">
    <property type="term" value="C:cytosol"/>
    <property type="evidence" value="ECO:0007669"/>
    <property type="project" value="TreeGrafter"/>
</dbReference>
<dbReference type="InterPro" id="IPR006680">
    <property type="entry name" value="Amidohydro-rel"/>
</dbReference>
<comment type="similarity">
    <text evidence="3">Belongs to the metallo-dependent hydrolases superfamily. ATZ/TRZ family.</text>
</comment>
<evidence type="ECO:0000256" key="4">
    <source>
        <dbReference type="ARBA" id="ARBA00012781"/>
    </source>
</evidence>
<keyword evidence="6 13" id="KW-0378">Hydrolase</keyword>
<dbReference type="GeneID" id="25978420"/>
<evidence type="ECO:0000256" key="8">
    <source>
        <dbReference type="ARBA" id="ARBA00051148"/>
    </source>
</evidence>
<comment type="catalytic activity">
    <reaction evidence="8">
        <text>guanine + H2O + H(+) = xanthine + NH4(+)</text>
        <dbReference type="Rhea" id="RHEA:14665"/>
        <dbReference type="ChEBI" id="CHEBI:15377"/>
        <dbReference type="ChEBI" id="CHEBI:15378"/>
        <dbReference type="ChEBI" id="CHEBI:16235"/>
        <dbReference type="ChEBI" id="CHEBI:17712"/>
        <dbReference type="ChEBI" id="CHEBI:28938"/>
        <dbReference type="EC" id="3.5.4.3"/>
    </reaction>
</comment>
<dbReference type="AlphaFoldDB" id="F0XBJ5"/>
<protein>
    <recommendedName>
        <fullName evidence="10">Probable guanine deaminase</fullName>
        <ecNumber evidence="4">3.5.4.3</ecNumber>
    </recommendedName>
    <alternativeName>
        <fullName evidence="11">Guanine aminohydrolase</fullName>
    </alternativeName>
</protein>
<keyword evidence="7" id="KW-0862">Zinc</keyword>
<evidence type="ECO:0000256" key="6">
    <source>
        <dbReference type="ARBA" id="ARBA00022801"/>
    </source>
</evidence>
<dbReference type="FunFam" id="3.20.20.140:FF:000022">
    <property type="entry name" value="Guanine deaminase"/>
    <property type="match status" value="1"/>
</dbReference>
<dbReference type="EMBL" id="GL629756">
    <property type="protein sequence ID" value="EFX04869.1"/>
    <property type="molecule type" value="Genomic_DNA"/>
</dbReference>
<dbReference type="RefSeq" id="XP_014174351.1">
    <property type="nucleotide sequence ID" value="XM_014318876.1"/>
</dbReference>
<name>F0XBJ5_GROCL</name>
<evidence type="ECO:0000313" key="14">
    <source>
        <dbReference type="Proteomes" id="UP000007796"/>
    </source>
</evidence>
<feature type="domain" description="Amidohydrolase-related" evidence="12">
    <location>
        <begin position="90"/>
        <end position="469"/>
    </location>
</feature>
<proteinExistence type="inferred from homology"/>
<keyword evidence="5" id="KW-0479">Metal-binding</keyword>
<dbReference type="InterPro" id="IPR051607">
    <property type="entry name" value="Metallo-dep_hydrolases"/>
</dbReference>
<evidence type="ECO:0000256" key="7">
    <source>
        <dbReference type="ARBA" id="ARBA00022833"/>
    </source>
</evidence>
<accession>F0XBJ5</accession>
<dbReference type="SUPFAM" id="SSF51556">
    <property type="entry name" value="Metallo-dependent hydrolases"/>
    <property type="match status" value="1"/>
</dbReference>
<evidence type="ECO:0000256" key="11">
    <source>
        <dbReference type="ARBA" id="ARBA00083147"/>
    </source>
</evidence>
<dbReference type="Gene3D" id="2.30.40.10">
    <property type="entry name" value="Urease, subunit C, domain 1"/>
    <property type="match status" value="1"/>
</dbReference>
<dbReference type="InterPro" id="IPR032466">
    <property type="entry name" value="Metal_Hydrolase"/>
</dbReference>
<evidence type="ECO:0000256" key="2">
    <source>
        <dbReference type="ARBA" id="ARBA00004984"/>
    </source>
</evidence>
<evidence type="ECO:0000256" key="5">
    <source>
        <dbReference type="ARBA" id="ARBA00022723"/>
    </source>
</evidence>
<dbReference type="InterPro" id="IPR011059">
    <property type="entry name" value="Metal-dep_hydrolase_composite"/>
</dbReference>
<dbReference type="GO" id="GO:0008270">
    <property type="term" value="F:zinc ion binding"/>
    <property type="evidence" value="ECO:0007669"/>
    <property type="project" value="TreeGrafter"/>
</dbReference>
<dbReference type="Pfam" id="PF01979">
    <property type="entry name" value="Amidohydro_1"/>
    <property type="match status" value="1"/>
</dbReference>
<evidence type="ECO:0000259" key="12">
    <source>
        <dbReference type="Pfam" id="PF01979"/>
    </source>
</evidence>
<organism evidence="14">
    <name type="scientific">Grosmannia clavigera (strain kw1407 / UAMH 11150)</name>
    <name type="common">Blue stain fungus</name>
    <name type="synonym">Graphiocladiella clavigera</name>
    <dbReference type="NCBI Taxonomy" id="655863"/>
    <lineage>
        <taxon>Eukaryota</taxon>
        <taxon>Fungi</taxon>
        <taxon>Dikarya</taxon>
        <taxon>Ascomycota</taxon>
        <taxon>Pezizomycotina</taxon>
        <taxon>Sordariomycetes</taxon>
        <taxon>Sordariomycetidae</taxon>
        <taxon>Ophiostomatales</taxon>
        <taxon>Ophiostomataceae</taxon>
        <taxon>Leptographium</taxon>
    </lineage>
</organism>
<evidence type="ECO:0000256" key="9">
    <source>
        <dbReference type="ARBA" id="ARBA00056079"/>
    </source>
</evidence>
<comment type="pathway">
    <text evidence="2">Purine metabolism; guanine degradation; xanthine from guanine: step 1/1.</text>
</comment>
<dbReference type="GO" id="GO:0046098">
    <property type="term" value="P:guanine metabolic process"/>
    <property type="evidence" value="ECO:0007669"/>
    <property type="project" value="TreeGrafter"/>
</dbReference>
<dbReference type="InParanoid" id="F0XBJ5"/>
<evidence type="ECO:0000256" key="10">
    <source>
        <dbReference type="ARBA" id="ARBA00069860"/>
    </source>
</evidence>
<dbReference type="PANTHER" id="PTHR11271">
    <property type="entry name" value="GUANINE DEAMINASE"/>
    <property type="match status" value="1"/>
</dbReference>
<dbReference type="EC" id="3.5.4.3" evidence="4"/>
<comment type="cofactor">
    <cofactor evidence="1">
        <name>Zn(2+)</name>
        <dbReference type="ChEBI" id="CHEBI:29105"/>
    </cofactor>
</comment>
<dbReference type="GO" id="GO:0008892">
    <property type="term" value="F:guanine deaminase activity"/>
    <property type="evidence" value="ECO:0007669"/>
    <property type="project" value="UniProtKB-EC"/>
</dbReference>
<evidence type="ECO:0000256" key="1">
    <source>
        <dbReference type="ARBA" id="ARBA00001947"/>
    </source>
</evidence>
<dbReference type="HOGENOM" id="CLU_012358_0_1_1"/>
<gene>
    <name evidence="13" type="ORF">CMQ_5131</name>
</gene>
<evidence type="ECO:0000313" key="13">
    <source>
        <dbReference type="EMBL" id="EFX04869.1"/>
    </source>
</evidence>
<comment type="function">
    <text evidence="9">Catalyzes the hydrolytic deamination of guanine, producing xanthine and ammonia.</text>
</comment>
<dbReference type="eggNOG" id="KOG3968">
    <property type="taxonomic scope" value="Eukaryota"/>
</dbReference>
<dbReference type="OrthoDB" id="194468at2759"/>
<evidence type="ECO:0000256" key="3">
    <source>
        <dbReference type="ARBA" id="ARBA00006745"/>
    </source>
</evidence>
<dbReference type="STRING" id="655863.F0XBJ5"/>